<evidence type="ECO:0000313" key="2">
    <source>
        <dbReference type="EMBL" id="PPQ69195.1"/>
    </source>
</evidence>
<comment type="caution">
    <text evidence="2">The sequence shown here is derived from an EMBL/GenBank/DDBJ whole genome shotgun (WGS) entry which is preliminary data.</text>
</comment>
<sequence>MWRLLNTKTTLPQSTSHPGYQPKRHLHEEENVKREHLDDSNTQRPLAPWVDLGDGNADKEAEKLIPSPNFYVHSCS</sequence>
<dbReference type="OrthoDB" id="3069402at2759"/>
<gene>
    <name evidence="2" type="ORF">CVT25_006973</name>
</gene>
<name>A0A409VSD7_PSICY</name>
<dbReference type="Proteomes" id="UP000283269">
    <property type="component" value="Unassembled WGS sequence"/>
</dbReference>
<keyword evidence="3" id="KW-1185">Reference proteome</keyword>
<protein>
    <submittedName>
        <fullName evidence="2">Uncharacterized protein</fullName>
    </submittedName>
</protein>
<feature type="region of interest" description="Disordered" evidence="1">
    <location>
        <begin position="1"/>
        <end position="54"/>
    </location>
</feature>
<dbReference type="AlphaFoldDB" id="A0A409VSD7"/>
<proteinExistence type="predicted"/>
<reference evidence="2 3" key="1">
    <citation type="journal article" date="2018" name="Evol. Lett.">
        <title>Horizontal gene cluster transfer increased hallucinogenic mushroom diversity.</title>
        <authorList>
            <person name="Reynolds H.T."/>
            <person name="Vijayakumar V."/>
            <person name="Gluck-Thaler E."/>
            <person name="Korotkin H.B."/>
            <person name="Matheny P.B."/>
            <person name="Slot J.C."/>
        </authorList>
    </citation>
    <scope>NUCLEOTIDE SEQUENCE [LARGE SCALE GENOMIC DNA]</scope>
    <source>
        <strain evidence="2 3">2631</strain>
    </source>
</reference>
<dbReference type="InParanoid" id="A0A409VSD7"/>
<feature type="compositionally biased region" description="Polar residues" evidence="1">
    <location>
        <begin position="1"/>
        <end position="18"/>
    </location>
</feature>
<feature type="compositionally biased region" description="Basic and acidic residues" evidence="1">
    <location>
        <begin position="26"/>
        <end position="41"/>
    </location>
</feature>
<dbReference type="EMBL" id="NHYD01003940">
    <property type="protein sequence ID" value="PPQ69195.1"/>
    <property type="molecule type" value="Genomic_DNA"/>
</dbReference>
<organism evidence="2 3">
    <name type="scientific">Psilocybe cyanescens</name>
    <dbReference type="NCBI Taxonomy" id="93625"/>
    <lineage>
        <taxon>Eukaryota</taxon>
        <taxon>Fungi</taxon>
        <taxon>Dikarya</taxon>
        <taxon>Basidiomycota</taxon>
        <taxon>Agaricomycotina</taxon>
        <taxon>Agaricomycetes</taxon>
        <taxon>Agaricomycetidae</taxon>
        <taxon>Agaricales</taxon>
        <taxon>Agaricineae</taxon>
        <taxon>Strophariaceae</taxon>
        <taxon>Psilocybe</taxon>
    </lineage>
</organism>
<accession>A0A409VSD7</accession>
<evidence type="ECO:0000313" key="3">
    <source>
        <dbReference type="Proteomes" id="UP000283269"/>
    </source>
</evidence>
<evidence type="ECO:0000256" key="1">
    <source>
        <dbReference type="SAM" id="MobiDB-lite"/>
    </source>
</evidence>